<dbReference type="Proteomes" id="UP000789396">
    <property type="component" value="Unassembled WGS sequence"/>
</dbReference>
<dbReference type="EMBL" id="CAJVPZ010000184">
    <property type="protein sequence ID" value="CAG8456381.1"/>
    <property type="molecule type" value="Genomic_DNA"/>
</dbReference>
<proteinExistence type="predicted"/>
<comment type="caution">
    <text evidence="1">The sequence shown here is derived from an EMBL/GenBank/DDBJ whole genome shotgun (WGS) entry which is preliminary data.</text>
</comment>
<organism evidence="1 2">
    <name type="scientific">Racocetra fulgida</name>
    <dbReference type="NCBI Taxonomy" id="60492"/>
    <lineage>
        <taxon>Eukaryota</taxon>
        <taxon>Fungi</taxon>
        <taxon>Fungi incertae sedis</taxon>
        <taxon>Mucoromycota</taxon>
        <taxon>Glomeromycotina</taxon>
        <taxon>Glomeromycetes</taxon>
        <taxon>Diversisporales</taxon>
        <taxon>Gigasporaceae</taxon>
        <taxon>Racocetra</taxon>
    </lineage>
</organism>
<sequence>MNKELNIEKKGLQLDEKSNRKHSLSDISKCTDEIECETAKKIKTTQDPFTLASSTSCNNKTEEQDEQIEIDLIDIKKQLEIELLIEICKYEVQLNHAVCSTKKWPDFFCVVNDIPILNSEIKLLGVTSFRKKKDFVKLHLIAKKLINQQLNLKGGLGVAGLLINIDIMQ</sequence>
<evidence type="ECO:0000313" key="2">
    <source>
        <dbReference type="Proteomes" id="UP000789396"/>
    </source>
</evidence>
<keyword evidence="2" id="KW-1185">Reference proteome</keyword>
<accession>A0A9N8VPM6</accession>
<dbReference type="OrthoDB" id="2389038at2759"/>
<protein>
    <submittedName>
        <fullName evidence="1">2857_t:CDS:1</fullName>
    </submittedName>
</protein>
<name>A0A9N8VPM6_9GLOM</name>
<evidence type="ECO:0000313" key="1">
    <source>
        <dbReference type="EMBL" id="CAG8456381.1"/>
    </source>
</evidence>
<reference evidence="1" key="1">
    <citation type="submission" date="2021-06" db="EMBL/GenBank/DDBJ databases">
        <authorList>
            <person name="Kallberg Y."/>
            <person name="Tangrot J."/>
            <person name="Rosling A."/>
        </authorList>
    </citation>
    <scope>NUCLEOTIDE SEQUENCE</scope>
    <source>
        <strain evidence="1">IN212</strain>
    </source>
</reference>
<dbReference type="AlphaFoldDB" id="A0A9N8VPM6"/>
<gene>
    <name evidence="1" type="ORF">RFULGI_LOCUS477</name>
</gene>